<gene>
    <name evidence="3" type="ORF">GUITHDRAFT_153907</name>
</gene>
<keyword evidence="2" id="KW-1133">Transmembrane helix</keyword>
<reference evidence="5" key="2">
    <citation type="submission" date="2012-11" db="EMBL/GenBank/DDBJ databases">
        <authorList>
            <person name="Kuo A."/>
            <person name="Curtis B.A."/>
            <person name="Tanifuji G."/>
            <person name="Burki F."/>
            <person name="Gruber A."/>
            <person name="Irimia M."/>
            <person name="Maruyama S."/>
            <person name="Arias M.C."/>
            <person name="Ball S.G."/>
            <person name="Gile G.H."/>
            <person name="Hirakawa Y."/>
            <person name="Hopkins J.F."/>
            <person name="Rensing S.A."/>
            <person name="Schmutz J."/>
            <person name="Symeonidi A."/>
            <person name="Elias M."/>
            <person name="Eveleigh R.J."/>
            <person name="Herman E.K."/>
            <person name="Klute M.J."/>
            <person name="Nakayama T."/>
            <person name="Obornik M."/>
            <person name="Reyes-Prieto A."/>
            <person name="Armbrust E.V."/>
            <person name="Aves S.J."/>
            <person name="Beiko R.G."/>
            <person name="Coutinho P."/>
            <person name="Dacks J.B."/>
            <person name="Durnford D.G."/>
            <person name="Fast N.M."/>
            <person name="Green B.R."/>
            <person name="Grisdale C."/>
            <person name="Hempe F."/>
            <person name="Henrissat B."/>
            <person name="Hoppner M.P."/>
            <person name="Ishida K.-I."/>
            <person name="Kim E."/>
            <person name="Koreny L."/>
            <person name="Kroth P.G."/>
            <person name="Liu Y."/>
            <person name="Malik S.-B."/>
            <person name="Maier U.G."/>
            <person name="McRose D."/>
            <person name="Mock T."/>
            <person name="Neilson J.A."/>
            <person name="Onodera N.T."/>
            <person name="Poole A.M."/>
            <person name="Pritham E.J."/>
            <person name="Richards T.A."/>
            <person name="Rocap G."/>
            <person name="Roy S.W."/>
            <person name="Sarai C."/>
            <person name="Schaack S."/>
            <person name="Shirato S."/>
            <person name="Slamovits C.H."/>
            <person name="Spencer D.F."/>
            <person name="Suzuki S."/>
            <person name="Worden A.Z."/>
            <person name="Zauner S."/>
            <person name="Barry K."/>
            <person name="Bell C."/>
            <person name="Bharti A.K."/>
            <person name="Crow J.A."/>
            <person name="Grimwood J."/>
            <person name="Kramer R."/>
            <person name="Lindquist E."/>
            <person name="Lucas S."/>
            <person name="Salamov A."/>
            <person name="McFadden G.I."/>
            <person name="Lane C.E."/>
            <person name="Keeling P.J."/>
            <person name="Gray M.W."/>
            <person name="Grigoriev I.V."/>
            <person name="Archibald J.M."/>
        </authorList>
    </citation>
    <scope>NUCLEOTIDE SEQUENCE</scope>
    <source>
        <strain evidence="5">CCMP2712</strain>
    </source>
</reference>
<feature type="region of interest" description="Disordered" evidence="1">
    <location>
        <begin position="88"/>
        <end position="118"/>
    </location>
</feature>
<organism evidence="3">
    <name type="scientific">Guillardia theta (strain CCMP2712)</name>
    <name type="common">Cryptophyte</name>
    <dbReference type="NCBI Taxonomy" id="905079"/>
    <lineage>
        <taxon>Eukaryota</taxon>
        <taxon>Cryptophyceae</taxon>
        <taxon>Pyrenomonadales</taxon>
        <taxon>Geminigeraceae</taxon>
        <taxon>Guillardia</taxon>
    </lineage>
</organism>
<dbReference type="KEGG" id="gtt:GUITHDRAFT_153907"/>
<evidence type="ECO:0000313" key="4">
    <source>
        <dbReference type="EnsemblProtists" id="EKX41298"/>
    </source>
</evidence>
<reference evidence="3 5" key="1">
    <citation type="journal article" date="2012" name="Nature">
        <title>Algal genomes reveal evolutionary mosaicism and the fate of nucleomorphs.</title>
        <authorList>
            <consortium name="DOE Joint Genome Institute"/>
            <person name="Curtis B.A."/>
            <person name="Tanifuji G."/>
            <person name="Burki F."/>
            <person name="Gruber A."/>
            <person name="Irimia M."/>
            <person name="Maruyama S."/>
            <person name="Arias M.C."/>
            <person name="Ball S.G."/>
            <person name="Gile G.H."/>
            <person name="Hirakawa Y."/>
            <person name="Hopkins J.F."/>
            <person name="Kuo A."/>
            <person name="Rensing S.A."/>
            <person name="Schmutz J."/>
            <person name="Symeonidi A."/>
            <person name="Elias M."/>
            <person name="Eveleigh R.J."/>
            <person name="Herman E.K."/>
            <person name="Klute M.J."/>
            <person name="Nakayama T."/>
            <person name="Obornik M."/>
            <person name="Reyes-Prieto A."/>
            <person name="Armbrust E.V."/>
            <person name="Aves S.J."/>
            <person name="Beiko R.G."/>
            <person name="Coutinho P."/>
            <person name="Dacks J.B."/>
            <person name="Durnford D.G."/>
            <person name="Fast N.M."/>
            <person name="Green B.R."/>
            <person name="Grisdale C.J."/>
            <person name="Hempel F."/>
            <person name="Henrissat B."/>
            <person name="Hoppner M.P."/>
            <person name="Ishida K."/>
            <person name="Kim E."/>
            <person name="Koreny L."/>
            <person name="Kroth P.G."/>
            <person name="Liu Y."/>
            <person name="Malik S.B."/>
            <person name="Maier U.G."/>
            <person name="McRose D."/>
            <person name="Mock T."/>
            <person name="Neilson J.A."/>
            <person name="Onodera N.T."/>
            <person name="Poole A.M."/>
            <person name="Pritham E.J."/>
            <person name="Richards T.A."/>
            <person name="Rocap G."/>
            <person name="Roy S.W."/>
            <person name="Sarai C."/>
            <person name="Schaack S."/>
            <person name="Shirato S."/>
            <person name="Slamovits C.H."/>
            <person name="Spencer D.F."/>
            <person name="Suzuki S."/>
            <person name="Worden A.Z."/>
            <person name="Zauner S."/>
            <person name="Barry K."/>
            <person name="Bell C."/>
            <person name="Bharti A.K."/>
            <person name="Crow J.A."/>
            <person name="Grimwood J."/>
            <person name="Kramer R."/>
            <person name="Lindquist E."/>
            <person name="Lucas S."/>
            <person name="Salamov A."/>
            <person name="McFadden G.I."/>
            <person name="Lane C.E."/>
            <person name="Keeling P.J."/>
            <person name="Gray M.W."/>
            <person name="Grigoriev I.V."/>
            <person name="Archibald J.M."/>
        </authorList>
    </citation>
    <scope>NUCLEOTIDE SEQUENCE</scope>
    <source>
        <strain evidence="3 5">CCMP2712</strain>
    </source>
</reference>
<proteinExistence type="predicted"/>
<evidence type="ECO:0000313" key="5">
    <source>
        <dbReference type="Proteomes" id="UP000011087"/>
    </source>
</evidence>
<keyword evidence="2" id="KW-0812">Transmembrane</keyword>
<evidence type="ECO:0000313" key="3">
    <source>
        <dbReference type="EMBL" id="EKX41298.1"/>
    </source>
</evidence>
<accession>L1IYG5</accession>
<dbReference type="PaxDb" id="55529-EKX41298"/>
<reference evidence="4" key="3">
    <citation type="submission" date="2016-03" db="UniProtKB">
        <authorList>
            <consortium name="EnsemblProtists"/>
        </authorList>
    </citation>
    <scope>IDENTIFICATION</scope>
</reference>
<dbReference type="EMBL" id="JH993025">
    <property type="protein sequence ID" value="EKX41298.1"/>
    <property type="molecule type" value="Genomic_DNA"/>
</dbReference>
<dbReference type="AlphaFoldDB" id="L1IYG5"/>
<sequence>MVSHRRCNEEVSMETRASAHRRVARLVGAGCSLVALVVGLLLTAGDLSSSHAVSRHRDALLQKLSPSAHLAPAALAAEQLWRTTIGRFFDGQLHPPPPSKAKSYRKETKHDEDQDDVQTALEEAYSPSEDHDPHGMLLPSAAAEQSRWEQQVLSMQRAQLKDNSDIMRNVVLLHASKKGRAGAEKKGGSAEVKRSEAATGAGAARQVSFKLA</sequence>
<keyword evidence="2" id="KW-0472">Membrane</keyword>
<dbReference type="RefSeq" id="XP_005828278.1">
    <property type="nucleotide sequence ID" value="XM_005828221.1"/>
</dbReference>
<keyword evidence="5" id="KW-1185">Reference proteome</keyword>
<feature type="region of interest" description="Disordered" evidence="1">
    <location>
        <begin position="177"/>
        <end position="212"/>
    </location>
</feature>
<feature type="transmembrane region" description="Helical" evidence="2">
    <location>
        <begin position="23"/>
        <end position="45"/>
    </location>
</feature>
<protein>
    <submittedName>
        <fullName evidence="3 4">Uncharacterized protein</fullName>
    </submittedName>
</protein>
<evidence type="ECO:0000256" key="1">
    <source>
        <dbReference type="SAM" id="MobiDB-lite"/>
    </source>
</evidence>
<feature type="compositionally biased region" description="Basic and acidic residues" evidence="1">
    <location>
        <begin position="181"/>
        <end position="196"/>
    </location>
</feature>
<name>L1IYG5_GUITC</name>
<evidence type="ECO:0000256" key="2">
    <source>
        <dbReference type="SAM" id="Phobius"/>
    </source>
</evidence>
<dbReference type="HOGENOM" id="CLU_1302543_0_0_1"/>
<dbReference type="GeneID" id="17297946"/>
<dbReference type="Proteomes" id="UP000011087">
    <property type="component" value="Unassembled WGS sequence"/>
</dbReference>
<feature type="non-terminal residue" evidence="3">
    <location>
        <position position="212"/>
    </location>
</feature>
<dbReference type="EnsemblProtists" id="EKX41298">
    <property type="protein sequence ID" value="EKX41298"/>
    <property type="gene ID" value="GUITHDRAFT_153907"/>
</dbReference>